<dbReference type="Pfam" id="PF13419">
    <property type="entry name" value="HAD_2"/>
    <property type="match status" value="1"/>
</dbReference>
<dbReference type="NCBIfam" id="TIGR01549">
    <property type="entry name" value="HAD-SF-IA-v1"/>
    <property type="match status" value="1"/>
</dbReference>
<dbReference type="SUPFAM" id="SSF56784">
    <property type="entry name" value="HAD-like"/>
    <property type="match status" value="1"/>
</dbReference>
<sequence length="219" mass="23469">MMTDLKAIIFDLDGTLVHSAPDLHAACNVMLAAANRPPITLEQTISFIGNGIEKLVERALRVTGGAPSDIGPHVAEMHRAYAADLTTLTTLFPGVRGVLDGLDLPMAICTNKPETPARDLCDALDLSRYFDVITGGDTTQAKKPDALPLLHTATMLGITAQECLYVGDSVTDFKTARNADVAFAFYTGGYQPSPVQGLRPDETFDAWEGLDLTRFASSL</sequence>
<dbReference type="AlphaFoldDB" id="A0A2T6BEU1"/>
<dbReference type="PANTHER" id="PTHR43434:SF1">
    <property type="entry name" value="PHOSPHOGLYCOLATE PHOSPHATASE"/>
    <property type="match status" value="1"/>
</dbReference>
<protein>
    <recommendedName>
        <fullName evidence="5">phosphoglycolate phosphatase</fullName>
        <ecNumber evidence="5">3.1.3.18</ecNumber>
    </recommendedName>
</protein>
<comment type="cofactor">
    <cofactor evidence="2">
        <name>Mg(2+)</name>
        <dbReference type="ChEBI" id="CHEBI:18420"/>
    </cofactor>
</comment>
<evidence type="ECO:0000256" key="9">
    <source>
        <dbReference type="ARBA" id="ARBA00023277"/>
    </source>
</evidence>
<dbReference type="GO" id="GO:0006281">
    <property type="term" value="P:DNA repair"/>
    <property type="evidence" value="ECO:0007669"/>
    <property type="project" value="TreeGrafter"/>
</dbReference>
<reference evidence="10 11" key="1">
    <citation type="submission" date="2018-04" db="EMBL/GenBank/DDBJ databases">
        <title>Genomic Encyclopedia of Archaeal and Bacterial Type Strains, Phase II (KMG-II): from individual species to whole genera.</title>
        <authorList>
            <person name="Goeker M."/>
        </authorList>
    </citation>
    <scope>NUCLEOTIDE SEQUENCE [LARGE SCALE GENOMIC DNA]</scope>
    <source>
        <strain evidence="10 11">DSM 100977</strain>
    </source>
</reference>
<evidence type="ECO:0000256" key="8">
    <source>
        <dbReference type="ARBA" id="ARBA00022842"/>
    </source>
</evidence>
<evidence type="ECO:0000256" key="5">
    <source>
        <dbReference type="ARBA" id="ARBA00013078"/>
    </source>
</evidence>
<dbReference type="InterPro" id="IPR023214">
    <property type="entry name" value="HAD_sf"/>
</dbReference>
<evidence type="ECO:0000313" key="10">
    <source>
        <dbReference type="EMBL" id="PTX54585.1"/>
    </source>
</evidence>
<dbReference type="RefSeq" id="WP_245913066.1">
    <property type="nucleotide sequence ID" value="NZ_QBKS01000002.1"/>
</dbReference>
<dbReference type="SFLD" id="SFLDG01129">
    <property type="entry name" value="C1.5:_HAD__Beta-PGM__Phosphata"/>
    <property type="match status" value="1"/>
</dbReference>
<dbReference type="Gene3D" id="3.40.50.1000">
    <property type="entry name" value="HAD superfamily/HAD-like"/>
    <property type="match status" value="1"/>
</dbReference>
<comment type="caution">
    <text evidence="10">The sequence shown here is derived from an EMBL/GenBank/DDBJ whole genome shotgun (WGS) entry which is preliminary data.</text>
</comment>
<keyword evidence="11" id="KW-1185">Reference proteome</keyword>
<dbReference type="EC" id="3.1.3.18" evidence="5"/>
<accession>A0A2T6BEU1</accession>
<keyword evidence="8" id="KW-0460">Magnesium</keyword>
<dbReference type="GO" id="GO:0005975">
    <property type="term" value="P:carbohydrate metabolic process"/>
    <property type="evidence" value="ECO:0007669"/>
    <property type="project" value="InterPro"/>
</dbReference>
<evidence type="ECO:0000256" key="1">
    <source>
        <dbReference type="ARBA" id="ARBA00000830"/>
    </source>
</evidence>
<dbReference type="InterPro" id="IPR037512">
    <property type="entry name" value="PGPase_prok"/>
</dbReference>
<dbReference type="GO" id="GO:0008967">
    <property type="term" value="F:phosphoglycolate phosphatase activity"/>
    <property type="evidence" value="ECO:0007669"/>
    <property type="project" value="UniProtKB-EC"/>
</dbReference>
<dbReference type="Proteomes" id="UP000243978">
    <property type="component" value="Unassembled WGS sequence"/>
</dbReference>
<dbReference type="PANTHER" id="PTHR43434">
    <property type="entry name" value="PHOSPHOGLYCOLATE PHOSPHATASE"/>
    <property type="match status" value="1"/>
</dbReference>
<comment type="catalytic activity">
    <reaction evidence="1">
        <text>2-phosphoglycolate + H2O = glycolate + phosphate</text>
        <dbReference type="Rhea" id="RHEA:14369"/>
        <dbReference type="ChEBI" id="CHEBI:15377"/>
        <dbReference type="ChEBI" id="CHEBI:29805"/>
        <dbReference type="ChEBI" id="CHEBI:43474"/>
        <dbReference type="ChEBI" id="CHEBI:58033"/>
        <dbReference type="EC" id="3.1.3.18"/>
    </reaction>
</comment>
<name>A0A2T6BEU1_9RHOB</name>
<dbReference type="GO" id="GO:0046872">
    <property type="term" value="F:metal ion binding"/>
    <property type="evidence" value="ECO:0007669"/>
    <property type="project" value="UniProtKB-KW"/>
</dbReference>
<dbReference type="GO" id="GO:0005829">
    <property type="term" value="C:cytosol"/>
    <property type="evidence" value="ECO:0007669"/>
    <property type="project" value="TreeGrafter"/>
</dbReference>
<evidence type="ECO:0000256" key="4">
    <source>
        <dbReference type="ARBA" id="ARBA00006171"/>
    </source>
</evidence>
<organism evidence="10 11">
    <name type="scientific">Litoreibacter ponti</name>
    <dbReference type="NCBI Taxonomy" id="1510457"/>
    <lineage>
        <taxon>Bacteria</taxon>
        <taxon>Pseudomonadati</taxon>
        <taxon>Pseudomonadota</taxon>
        <taxon>Alphaproteobacteria</taxon>
        <taxon>Rhodobacterales</taxon>
        <taxon>Roseobacteraceae</taxon>
        <taxon>Litoreibacter</taxon>
    </lineage>
</organism>
<evidence type="ECO:0000256" key="2">
    <source>
        <dbReference type="ARBA" id="ARBA00001946"/>
    </source>
</evidence>
<evidence type="ECO:0000256" key="6">
    <source>
        <dbReference type="ARBA" id="ARBA00022723"/>
    </source>
</evidence>
<keyword evidence="7" id="KW-0378">Hydrolase</keyword>
<evidence type="ECO:0000256" key="7">
    <source>
        <dbReference type="ARBA" id="ARBA00022801"/>
    </source>
</evidence>
<dbReference type="InterPro" id="IPR006439">
    <property type="entry name" value="HAD-SF_hydro_IA"/>
</dbReference>
<keyword evidence="6" id="KW-0479">Metal-binding</keyword>
<dbReference type="InterPro" id="IPR050155">
    <property type="entry name" value="HAD-like_hydrolase_sf"/>
</dbReference>
<evidence type="ECO:0000313" key="11">
    <source>
        <dbReference type="Proteomes" id="UP000243978"/>
    </source>
</evidence>
<evidence type="ECO:0000256" key="3">
    <source>
        <dbReference type="ARBA" id="ARBA00004818"/>
    </source>
</evidence>
<dbReference type="NCBIfam" id="TIGR01449">
    <property type="entry name" value="PGP_bact"/>
    <property type="match status" value="1"/>
</dbReference>
<dbReference type="InterPro" id="IPR036412">
    <property type="entry name" value="HAD-like_sf"/>
</dbReference>
<dbReference type="Gene3D" id="1.10.150.240">
    <property type="entry name" value="Putative phosphatase, domain 2"/>
    <property type="match status" value="1"/>
</dbReference>
<proteinExistence type="inferred from homology"/>
<dbReference type="SFLD" id="SFLDS00003">
    <property type="entry name" value="Haloacid_Dehalogenase"/>
    <property type="match status" value="1"/>
</dbReference>
<dbReference type="InterPro" id="IPR041492">
    <property type="entry name" value="HAD_2"/>
</dbReference>
<gene>
    <name evidence="10" type="ORF">C8N43_3402</name>
</gene>
<comment type="pathway">
    <text evidence="3">Organic acid metabolism; glycolate biosynthesis; glycolate from 2-phosphoglycolate: step 1/1.</text>
</comment>
<keyword evidence="9" id="KW-0119">Carbohydrate metabolism</keyword>
<comment type="similarity">
    <text evidence="4">Belongs to the HAD-like hydrolase superfamily. CbbY/CbbZ/Gph/YieH family.</text>
</comment>
<dbReference type="EMBL" id="QBKS01000002">
    <property type="protein sequence ID" value="PTX54585.1"/>
    <property type="molecule type" value="Genomic_DNA"/>
</dbReference>
<dbReference type="InterPro" id="IPR023198">
    <property type="entry name" value="PGP-like_dom2"/>
</dbReference>